<sequence>MKGRLDSKLHLTFYLLNPYSHYKDSELQHDPNIMDAILEIFDTLIFGELEIQRQFMTIDLPKYKEKVDRFGLELAYKSCMVNNADFDLVRWWGLFDEVDPKSIMESTDEALGTNDNQAPRQNSTTRQLFDEDFESENVEQVFEEGEYESDGVQILEEVGGD</sequence>
<feature type="region of interest" description="Disordered" evidence="1">
    <location>
        <begin position="109"/>
        <end position="128"/>
    </location>
</feature>
<evidence type="ECO:0000256" key="1">
    <source>
        <dbReference type="SAM" id="MobiDB-lite"/>
    </source>
</evidence>
<evidence type="ECO:0000313" key="3">
    <source>
        <dbReference type="Proteomes" id="UP001177003"/>
    </source>
</evidence>
<dbReference type="Proteomes" id="UP001177003">
    <property type="component" value="Chromosome 1"/>
</dbReference>
<proteinExistence type="predicted"/>
<gene>
    <name evidence="2" type="ORF">LSALG_LOCUS9493</name>
</gene>
<evidence type="ECO:0000313" key="2">
    <source>
        <dbReference type="EMBL" id="CAI9269106.1"/>
    </source>
</evidence>
<reference evidence="2" key="1">
    <citation type="submission" date="2023-04" db="EMBL/GenBank/DDBJ databases">
        <authorList>
            <person name="Vijverberg K."/>
            <person name="Xiong W."/>
            <person name="Schranz E."/>
        </authorList>
    </citation>
    <scope>NUCLEOTIDE SEQUENCE</scope>
</reference>
<dbReference type="AlphaFoldDB" id="A0AA35V8X8"/>
<dbReference type="EMBL" id="OX465077">
    <property type="protein sequence ID" value="CAI9269106.1"/>
    <property type="molecule type" value="Genomic_DNA"/>
</dbReference>
<name>A0AA35V8X8_LACSI</name>
<accession>A0AA35V8X8</accession>
<keyword evidence="3" id="KW-1185">Reference proteome</keyword>
<feature type="compositionally biased region" description="Polar residues" evidence="1">
    <location>
        <begin position="113"/>
        <end position="127"/>
    </location>
</feature>
<protein>
    <submittedName>
        <fullName evidence="2">Uncharacterized protein</fullName>
    </submittedName>
</protein>
<organism evidence="2 3">
    <name type="scientific">Lactuca saligna</name>
    <name type="common">Willowleaf lettuce</name>
    <dbReference type="NCBI Taxonomy" id="75948"/>
    <lineage>
        <taxon>Eukaryota</taxon>
        <taxon>Viridiplantae</taxon>
        <taxon>Streptophyta</taxon>
        <taxon>Embryophyta</taxon>
        <taxon>Tracheophyta</taxon>
        <taxon>Spermatophyta</taxon>
        <taxon>Magnoliopsida</taxon>
        <taxon>eudicotyledons</taxon>
        <taxon>Gunneridae</taxon>
        <taxon>Pentapetalae</taxon>
        <taxon>asterids</taxon>
        <taxon>campanulids</taxon>
        <taxon>Asterales</taxon>
        <taxon>Asteraceae</taxon>
        <taxon>Cichorioideae</taxon>
        <taxon>Cichorieae</taxon>
        <taxon>Lactucinae</taxon>
        <taxon>Lactuca</taxon>
    </lineage>
</organism>